<name>B4GR76_DROPE</name>
<dbReference type="Pfam" id="PF00406">
    <property type="entry name" value="ADK"/>
    <property type="match status" value="1"/>
</dbReference>
<dbReference type="Pfam" id="PF12928">
    <property type="entry name" value="tRNA_int_end_N2"/>
    <property type="match status" value="1"/>
</dbReference>
<evidence type="ECO:0000313" key="4">
    <source>
        <dbReference type="EMBL" id="EDW40261.1"/>
    </source>
</evidence>
<organism evidence="5">
    <name type="scientific">Drosophila persimilis</name>
    <name type="common">Fruit fly</name>
    <dbReference type="NCBI Taxonomy" id="7234"/>
    <lineage>
        <taxon>Eukaryota</taxon>
        <taxon>Metazoa</taxon>
        <taxon>Ecdysozoa</taxon>
        <taxon>Arthropoda</taxon>
        <taxon>Hexapoda</taxon>
        <taxon>Insecta</taxon>
        <taxon>Pterygota</taxon>
        <taxon>Neoptera</taxon>
        <taxon>Endopterygota</taxon>
        <taxon>Diptera</taxon>
        <taxon>Brachycera</taxon>
        <taxon>Muscomorpha</taxon>
        <taxon>Ephydroidea</taxon>
        <taxon>Drosophilidae</taxon>
        <taxon>Drosophila</taxon>
        <taxon>Sophophora</taxon>
    </lineage>
</organism>
<dbReference type="InterPro" id="IPR024337">
    <property type="entry name" value="tRNA_splic_suSen54"/>
</dbReference>
<dbReference type="SUPFAM" id="SSF52540">
    <property type="entry name" value="P-loop containing nucleoside triphosphate hydrolases"/>
    <property type="match status" value="1"/>
</dbReference>
<comment type="similarity">
    <text evidence="1">Belongs to the SEN54 family.</text>
</comment>
<accession>B4GR76</accession>
<dbReference type="eggNOG" id="KOG3079">
    <property type="taxonomic scope" value="Eukaryota"/>
</dbReference>
<evidence type="ECO:0000313" key="5">
    <source>
        <dbReference type="Proteomes" id="UP000008744"/>
    </source>
</evidence>
<evidence type="ECO:0000256" key="2">
    <source>
        <dbReference type="ARBA" id="ARBA00022694"/>
    </source>
</evidence>
<evidence type="ECO:0000259" key="3">
    <source>
        <dbReference type="Pfam" id="PF12928"/>
    </source>
</evidence>
<proteinExistence type="inferred from homology"/>
<dbReference type="PhylomeDB" id="B4GR76"/>
<dbReference type="AlphaFoldDB" id="B4GR76"/>
<dbReference type="PANTHER" id="PTHR21027:SF1">
    <property type="entry name" value="TRNA-SPLICING ENDONUCLEASE SUBUNIT SEN54"/>
    <property type="match status" value="1"/>
</dbReference>
<dbReference type="InterPro" id="IPR024336">
    <property type="entry name" value="tRNA_splic_suSen54_N"/>
</dbReference>
<protein>
    <submittedName>
        <fullName evidence="4">GL25009</fullName>
    </submittedName>
</protein>
<dbReference type="HOGENOM" id="CLU_491142_0_0_1"/>
<dbReference type="PANTHER" id="PTHR21027">
    <property type="entry name" value="TRNA-SPLICING ENDONUCLEASE SUBUNIT SEN54"/>
    <property type="match status" value="1"/>
</dbReference>
<dbReference type="GO" id="GO:0000379">
    <property type="term" value="P:tRNA-type intron splice site recognition and cleavage"/>
    <property type="evidence" value="ECO:0007669"/>
    <property type="project" value="TreeGrafter"/>
</dbReference>
<dbReference type="SMR" id="B4GR76"/>
<dbReference type="OMA" id="KFENFGY"/>
<keyword evidence="5" id="KW-1185">Reference proteome</keyword>
<dbReference type="GO" id="GO:0000214">
    <property type="term" value="C:tRNA-intron endonuclease complex"/>
    <property type="evidence" value="ECO:0007669"/>
    <property type="project" value="TreeGrafter"/>
</dbReference>
<gene>
    <name evidence="4" type="primary">Dper\GL25009</name>
    <name evidence="4" type="ORF">Dper_GL25009</name>
</gene>
<evidence type="ECO:0000256" key="1">
    <source>
        <dbReference type="ARBA" id="ARBA00005736"/>
    </source>
</evidence>
<dbReference type="InterPro" id="IPR027417">
    <property type="entry name" value="P-loop_NTPase"/>
</dbReference>
<reference evidence="4 5" key="1">
    <citation type="journal article" date="2007" name="Nature">
        <title>Evolution of genes and genomes on the Drosophila phylogeny.</title>
        <authorList>
            <consortium name="Drosophila 12 Genomes Consortium"/>
            <person name="Clark A.G."/>
            <person name="Eisen M.B."/>
            <person name="Smith D.R."/>
            <person name="Bergman C.M."/>
            <person name="Oliver B."/>
            <person name="Markow T.A."/>
            <person name="Kaufman T.C."/>
            <person name="Kellis M."/>
            <person name="Gelbart W."/>
            <person name="Iyer V.N."/>
            <person name="Pollard D.A."/>
            <person name="Sackton T.B."/>
            <person name="Larracuente A.M."/>
            <person name="Singh N.D."/>
            <person name="Abad J.P."/>
            <person name="Abt D.N."/>
            <person name="Adryan B."/>
            <person name="Aguade M."/>
            <person name="Akashi H."/>
            <person name="Anderson W.W."/>
            <person name="Aquadro C.F."/>
            <person name="Ardell D.H."/>
            <person name="Arguello R."/>
            <person name="Artieri C.G."/>
            <person name="Barbash D.A."/>
            <person name="Barker D."/>
            <person name="Barsanti P."/>
            <person name="Batterham P."/>
            <person name="Batzoglou S."/>
            <person name="Begun D."/>
            <person name="Bhutkar A."/>
            <person name="Blanco E."/>
            <person name="Bosak S.A."/>
            <person name="Bradley R.K."/>
            <person name="Brand A.D."/>
            <person name="Brent M.R."/>
            <person name="Brooks A.N."/>
            <person name="Brown R.H."/>
            <person name="Butlin R.K."/>
            <person name="Caggese C."/>
            <person name="Calvi B.R."/>
            <person name="Bernardo de Carvalho A."/>
            <person name="Caspi A."/>
            <person name="Castrezana S."/>
            <person name="Celniker S.E."/>
            <person name="Chang J.L."/>
            <person name="Chapple C."/>
            <person name="Chatterji S."/>
            <person name="Chinwalla A."/>
            <person name="Civetta A."/>
            <person name="Clifton S.W."/>
            <person name="Comeron J.M."/>
            <person name="Costello J.C."/>
            <person name="Coyne J.A."/>
            <person name="Daub J."/>
            <person name="David R.G."/>
            <person name="Delcher A.L."/>
            <person name="Delehaunty K."/>
            <person name="Do C.B."/>
            <person name="Ebling H."/>
            <person name="Edwards K."/>
            <person name="Eickbush T."/>
            <person name="Evans J.D."/>
            <person name="Filipski A."/>
            <person name="Findeiss S."/>
            <person name="Freyhult E."/>
            <person name="Fulton L."/>
            <person name="Fulton R."/>
            <person name="Garcia A.C."/>
            <person name="Gardiner A."/>
            <person name="Garfield D.A."/>
            <person name="Garvin B.E."/>
            <person name="Gibson G."/>
            <person name="Gilbert D."/>
            <person name="Gnerre S."/>
            <person name="Godfrey J."/>
            <person name="Good R."/>
            <person name="Gotea V."/>
            <person name="Gravely B."/>
            <person name="Greenberg A.J."/>
            <person name="Griffiths-Jones S."/>
            <person name="Gross S."/>
            <person name="Guigo R."/>
            <person name="Gustafson E.A."/>
            <person name="Haerty W."/>
            <person name="Hahn M.W."/>
            <person name="Halligan D.L."/>
            <person name="Halpern A.L."/>
            <person name="Halter G.M."/>
            <person name="Han M.V."/>
            <person name="Heger A."/>
            <person name="Hillier L."/>
            <person name="Hinrichs A.S."/>
            <person name="Holmes I."/>
            <person name="Hoskins R.A."/>
            <person name="Hubisz M.J."/>
            <person name="Hultmark D."/>
            <person name="Huntley M.A."/>
            <person name="Jaffe D.B."/>
            <person name="Jagadeeshan S."/>
            <person name="Jeck W.R."/>
            <person name="Johnson J."/>
            <person name="Jones C.D."/>
            <person name="Jordan W.C."/>
            <person name="Karpen G.H."/>
            <person name="Kataoka E."/>
            <person name="Keightley P.D."/>
            <person name="Kheradpour P."/>
            <person name="Kirkness E.F."/>
            <person name="Koerich L.B."/>
            <person name="Kristiansen K."/>
            <person name="Kudrna D."/>
            <person name="Kulathinal R.J."/>
            <person name="Kumar S."/>
            <person name="Kwok R."/>
            <person name="Lander E."/>
            <person name="Langley C.H."/>
            <person name="Lapoint R."/>
            <person name="Lazzaro B.P."/>
            <person name="Lee S.J."/>
            <person name="Levesque L."/>
            <person name="Li R."/>
            <person name="Lin C.F."/>
            <person name="Lin M.F."/>
            <person name="Lindblad-Toh K."/>
            <person name="Llopart A."/>
            <person name="Long M."/>
            <person name="Low L."/>
            <person name="Lozovsky E."/>
            <person name="Lu J."/>
            <person name="Luo M."/>
            <person name="Machado C.A."/>
            <person name="Makalowski W."/>
            <person name="Marzo M."/>
            <person name="Matsuda M."/>
            <person name="Matzkin L."/>
            <person name="McAllister B."/>
            <person name="McBride C.S."/>
            <person name="McKernan B."/>
            <person name="McKernan K."/>
            <person name="Mendez-Lago M."/>
            <person name="Minx P."/>
            <person name="Mollenhauer M.U."/>
            <person name="Montooth K."/>
            <person name="Mount S.M."/>
            <person name="Mu X."/>
            <person name="Myers E."/>
            <person name="Negre B."/>
            <person name="Newfeld S."/>
            <person name="Nielsen R."/>
            <person name="Noor M.A."/>
            <person name="O'Grady P."/>
            <person name="Pachter L."/>
            <person name="Papaceit M."/>
            <person name="Parisi M.J."/>
            <person name="Parisi M."/>
            <person name="Parts L."/>
            <person name="Pedersen J.S."/>
            <person name="Pesole G."/>
            <person name="Phillippy A.M."/>
            <person name="Ponting C.P."/>
            <person name="Pop M."/>
            <person name="Porcelli D."/>
            <person name="Powell J.R."/>
            <person name="Prohaska S."/>
            <person name="Pruitt K."/>
            <person name="Puig M."/>
            <person name="Quesneville H."/>
            <person name="Ram K.R."/>
            <person name="Rand D."/>
            <person name="Rasmussen M.D."/>
            <person name="Reed L.K."/>
            <person name="Reenan R."/>
            <person name="Reily A."/>
            <person name="Remington K.A."/>
            <person name="Rieger T.T."/>
            <person name="Ritchie M.G."/>
            <person name="Robin C."/>
            <person name="Rogers Y.H."/>
            <person name="Rohde C."/>
            <person name="Rozas J."/>
            <person name="Rubenfield M.J."/>
            <person name="Ruiz A."/>
            <person name="Russo S."/>
            <person name="Salzberg S.L."/>
            <person name="Sanchez-Gracia A."/>
            <person name="Saranga D.J."/>
            <person name="Sato H."/>
            <person name="Schaeffer S.W."/>
            <person name="Schatz M.C."/>
            <person name="Schlenke T."/>
            <person name="Schwartz R."/>
            <person name="Segarra C."/>
            <person name="Singh R.S."/>
            <person name="Sirot L."/>
            <person name="Sirota M."/>
            <person name="Sisneros N.B."/>
            <person name="Smith C.D."/>
            <person name="Smith T.F."/>
            <person name="Spieth J."/>
            <person name="Stage D.E."/>
            <person name="Stark A."/>
            <person name="Stephan W."/>
            <person name="Strausberg R.L."/>
            <person name="Strempel S."/>
            <person name="Sturgill D."/>
            <person name="Sutton G."/>
            <person name="Sutton G.G."/>
            <person name="Tao W."/>
            <person name="Teichmann S."/>
            <person name="Tobari Y.N."/>
            <person name="Tomimura Y."/>
            <person name="Tsolas J.M."/>
            <person name="Valente V.L."/>
            <person name="Venter E."/>
            <person name="Venter J.C."/>
            <person name="Vicario S."/>
            <person name="Vieira F.G."/>
            <person name="Vilella A.J."/>
            <person name="Villasante A."/>
            <person name="Walenz B."/>
            <person name="Wang J."/>
            <person name="Wasserman M."/>
            <person name="Watts T."/>
            <person name="Wilson D."/>
            <person name="Wilson R.K."/>
            <person name="Wing R.A."/>
            <person name="Wolfner M.F."/>
            <person name="Wong A."/>
            <person name="Wong G.K."/>
            <person name="Wu C.I."/>
            <person name="Wu G."/>
            <person name="Yamamoto D."/>
            <person name="Yang H.P."/>
            <person name="Yang S.P."/>
            <person name="Yorke J.A."/>
            <person name="Yoshida K."/>
            <person name="Zdobnov E."/>
            <person name="Zhang P."/>
            <person name="Zhang Y."/>
            <person name="Zimin A.V."/>
            <person name="Baldwin J."/>
            <person name="Abdouelleil A."/>
            <person name="Abdulkadir J."/>
            <person name="Abebe A."/>
            <person name="Abera B."/>
            <person name="Abreu J."/>
            <person name="Acer S.C."/>
            <person name="Aftuck L."/>
            <person name="Alexander A."/>
            <person name="An P."/>
            <person name="Anderson E."/>
            <person name="Anderson S."/>
            <person name="Arachi H."/>
            <person name="Azer M."/>
            <person name="Bachantsang P."/>
            <person name="Barry A."/>
            <person name="Bayul T."/>
            <person name="Berlin A."/>
            <person name="Bessette D."/>
            <person name="Bloom T."/>
            <person name="Blye J."/>
            <person name="Boguslavskiy L."/>
            <person name="Bonnet C."/>
            <person name="Boukhgalter B."/>
            <person name="Bourzgui I."/>
            <person name="Brown A."/>
            <person name="Cahill P."/>
            <person name="Channer S."/>
            <person name="Cheshatsang Y."/>
            <person name="Chuda L."/>
            <person name="Citroen M."/>
            <person name="Collymore A."/>
            <person name="Cooke P."/>
            <person name="Costello M."/>
            <person name="D'Aco K."/>
            <person name="Daza R."/>
            <person name="De Haan G."/>
            <person name="DeGray S."/>
            <person name="DeMaso C."/>
            <person name="Dhargay N."/>
            <person name="Dooley K."/>
            <person name="Dooley E."/>
            <person name="Doricent M."/>
            <person name="Dorje P."/>
            <person name="Dorjee K."/>
            <person name="Dupes A."/>
            <person name="Elong R."/>
            <person name="Falk J."/>
            <person name="Farina A."/>
            <person name="Faro S."/>
            <person name="Ferguson D."/>
            <person name="Fisher S."/>
            <person name="Foley C.D."/>
            <person name="Franke A."/>
            <person name="Friedrich D."/>
            <person name="Gadbois L."/>
            <person name="Gearin G."/>
            <person name="Gearin C.R."/>
            <person name="Giannoukos G."/>
            <person name="Goode T."/>
            <person name="Graham J."/>
            <person name="Grandbois E."/>
            <person name="Grewal S."/>
            <person name="Gyaltsen K."/>
            <person name="Hafez N."/>
            <person name="Hagos B."/>
            <person name="Hall J."/>
            <person name="Henson C."/>
            <person name="Hollinger A."/>
            <person name="Honan T."/>
            <person name="Huard M.D."/>
            <person name="Hughes L."/>
            <person name="Hurhula B."/>
            <person name="Husby M.E."/>
            <person name="Kamat A."/>
            <person name="Kanga B."/>
            <person name="Kashin S."/>
            <person name="Khazanovich D."/>
            <person name="Kisner P."/>
            <person name="Lance K."/>
            <person name="Lara M."/>
            <person name="Lee W."/>
            <person name="Lennon N."/>
            <person name="Letendre F."/>
            <person name="LeVine R."/>
            <person name="Lipovsky A."/>
            <person name="Liu X."/>
            <person name="Liu J."/>
            <person name="Liu S."/>
            <person name="Lokyitsang T."/>
            <person name="Lokyitsang Y."/>
            <person name="Lubonja R."/>
            <person name="Lui A."/>
            <person name="MacDonald P."/>
            <person name="Magnisalis V."/>
            <person name="Maru K."/>
            <person name="Matthews C."/>
            <person name="McCusker W."/>
            <person name="McDonough S."/>
            <person name="Mehta T."/>
            <person name="Meldrim J."/>
            <person name="Meneus L."/>
            <person name="Mihai O."/>
            <person name="Mihalev A."/>
            <person name="Mihova T."/>
            <person name="Mittelman R."/>
            <person name="Mlenga V."/>
            <person name="Montmayeur A."/>
            <person name="Mulrain L."/>
            <person name="Navidi A."/>
            <person name="Naylor J."/>
            <person name="Negash T."/>
            <person name="Nguyen T."/>
            <person name="Nguyen N."/>
            <person name="Nicol R."/>
            <person name="Norbu C."/>
            <person name="Norbu N."/>
            <person name="Novod N."/>
            <person name="O'Neill B."/>
            <person name="Osman S."/>
            <person name="Markiewicz E."/>
            <person name="Oyono O.L."/>
            <person name="Patti C."/>
            <person name="Phunkhang P."/>
            <person name="Pierre F."/>
            <person name="Priest M."/>
            <person name="Raghuraman S."/>
            <person name="Rege F."/>
            <person name="Reyes R."/>
            <person name="Rise C."/>
            <person name="Rogov P."/>
            <person name="Ross K."/>
            <person name="Ryan E."/>
            <person name="Settipalli S."/>
            <person name="Shea T."/>
            <person name="Sherpa N."/>
            <person name="Shi L."/>
            <person name="Shih D."/>
            <person name="Sparrow T."/>
            <person name="Spaulding J."/>
            <person name="Stalker J."/>
            <person name="Stange-Thomann N."/>
            <person name="Stavropoulos S."/>
            <person name="Stone C."/>
            <person name="Strader C."/>
            <person name="Tesfaye S."/>
            <person name="Thomson T."/>
            <person name="Thoulutsang Y."/>
            <person name="Thoulutsang D."/>
            <person name="Topham K."/>
            <person name="Topping I."/>
            <person name="Tsamla T."/>
            <person name="Vassiliev H."/>
            <person name="Vo A."/>
            <person name="Wangchuk T."/>
            <person name="Wangdi T."/>
            <person name="Weiand M."/>
            <person name="Wilkinson J."/>
            <person name="Wilson A."/>
            <person name="Yadav S."/>
            <person name="Young G."/>
            <person name="Yu Q."/>
            <person name="Zembek L."/>
            <person name="Zhong D."/>
            <person name="Zimmer A."/>
            <person name="Zwirko Z."/>
            <person name="Jaffe D.B."/>
            <person name="Alvarez P."/>
            <person name="Brockman W."/>
            <person name="Butler J."/>
            <person name="Chin C."/>
            <person name="Gnerre S."/>
            <person name="Grabherr M."/>
            <person name="Kleber M."/>
            <person name="Mauceli E."/>
            <person name="MacCallum I."/>
        </authorList>
    </citation>
    <scope>NUCLEOTIDE SEQUENCE [LARGE SCALE GENOMIC DNA]</scope>
    <source>
        <strain evidence="5">MSH-3 / Tucson 14011-0111.49</strain>
    </source>
</reference>
<dbReference type="Gene3D" id="3.40.50.300">
    <property type="entry name" value="P-loop containing nucleotide triphosphate hydrolases"/>
    <property type="match status" value="1"/>
</dbReference>
<sequence length="539" mass="60485">MSGTLDFDAKFVEINPTNTFLSAEQLVTHRHLEIEATCGGLKRTQNEGSAAELEEITTALSNLRAQLSVPRIERLGGRALASWDEEQQAAEILRKDGKFGSFGYSVQSKLYLEYYEALFLLELGRLQLEYHDVTVSVEQAYVLLLGELESEKYHNYLVYSALSRAGYIVVRHKRHQPTAETVTRADCIWALLKEKVGHIPTAAHIKASPLYATVEKSMEDVKQFIMWPNTEQNENSGERIDFKFDTRKRKANAASRDYPSSKKACISTRTSLVDLPKTEATYARFENVFKKFDIVQLKSNDYPTDDQTTPPSFSISFDLHLHNGGFKKRTPKTPTFNVMILPPDAPFPTHSEIAQCQRQQLHTAPLLVVSNAPIVWIMGSANSGKDVQVQKIVEKYGFTHIDPNAIVDKEIEAKSADGKKFEAIRKDGKEVPLADIVPLVEKQIMGQRGGVKGYLIDGYPHNEAEAKILEERLGPPTMVIALDVQGDTNKKDSKAVLQKYANITMQINAERDAKEVFEDLVPNFETLAKNRGPQISIGR</sequence>
<dbReference type="Proteomes" id="UP000008744">
    <property type="component" value="Unassembled WGS sequence"/>
</dbReference>
<dbReference type="STRING" id="7234.B4GR76"/>
<keyword evidence="2" id="KW-0819">tRNA processing</keyword>
<dbReference type="OrthoDB" id="408683at2759"/>
<feature type="domain" description="tRNA-splicing endonuclease subunit Sen54 N-terminal" evidence="3">
    <location>
        <begin position="66"/>
        <end position="129"/>
    </location>
</feature>
<dbReference type="EMBL" id="CH479188">
    <property type="protein sequence ID" value="EDW40261.1"/>
    <property type="molecule type" value="Genomic_DNA"/>
</dbReference>
<dbReference type="eggNOG" id="KOG4772">
    <property type="taxonomic scope" value="Eukaryota"/>
</dbReference>